<dbReference type="AlphaFoldDB" id="A0A918JGZ9"/>
<dbReference type="PANTHER" id="PTHR10846">
    <property type="entry name" value="SODIUM/POTASSIUM/CALCIUM EXCHANGER"/>
    <property type="match status" value="1"/>
</dbReference>
<dbReference type="RefSeq" id="WP_229805013.1">
    <property type="nucleotide sequence ID" value="NZ_BMXP01000002.1"/>
</dbReference>
<feature type="transmembrane region" description="Helical" evidence="5">
    <location>
        <begin position="294"/>
        <end position="312"/>
    </location>
</feature>
<feature type="transmembrane region" description="Helical" evidence="5">
    <location>
        <begin position="223"/>
        <end position="241"/>
    </location>
</feature>
<protein>
    <submittedName>
        <fullName evidence="7">Cation transporter</fullName>
    </submittedName>
</protein>
<sequence length="344" mass="36618">MFNPENWTLMHGILVFAACAITIGVAGTRITGIVDQLADRTGIGEATAGAVLLGGTTSIGGSVLSVTAAWNGNAELAVSNALGGIAVQTFFLALADMVYRRANLEHAAASVPNMIQNALLITLLALIMLAPMVPNTTLWHIHPITPLLLIGYIYGIRLSQGAHNSPMWIPTRTRETREDEPDDTSKMPSMLRLWSEFALLFVLLGAAGWTLEPSATVIAERSGLTQTVVGIMLTAISTSIPELVTSIAAVRRGALTLAVGGIIGGNAYDTLFMAASDMAYREGSIYHTMTDDTLFWVSLTLLMSGILMMGLIRRERTGPGRIGVESLLLMLLYLGGAALLLTHL</sequence>
<dbReference type="Proteomes" id="UP000631300">
    <property type="component" value="Unassembled WGS sequence"/>
</dbReference>
<evidence type="ECO:0000256" key="1">
    <source>
        <dbReference type="ARBA" id="ARBA00004141"/>
    </source>
</evidence>
<dbReference type="InterPro" id="IPR044880">
    <property type="entry name" value="NCX_ion-bd_dom_sf"/>
</dbReference>
<keyword evidence="3 5" id="KW-1133">Transmembrane helix</keyword>
<accession>A0A918JGZ9</accession>
<feature type="domain" description="Sodium/calcium exchanger membrane region" evidence="6">
    <location>
        <begin position="197"/>
        <end position="337"/>
    </location>
</feature>
<dbReference type="Pfam" id="PF01699">
    <property type="entry name" value="Na_Ca_ex"/>
    <property type="match status" value="2"/>
</dbReference>
<gene>
    <name evidence="7" type="ORF">GCM10007391_10540</name>
</gene>
<feature type="transmembrane region" description="Helical" evidence="5">
    <location>
        <begin position="12"/>
        <end position="34"/>
    </location>
</feature>
<keyword evidence="8" id="KW-1185">Reference proteome</keyword>
<dbReference type="PANTHER" id="PTHR10846:SF8">
    <property type="entry name" value="INNER MEMBRANE PROTEIN YRBG"/>
    <property type="match status" value="1"/>
</dbReference>
<reference evidence="7" key="2">
    <citation type="submission" date="2020-09" db="EMBL/GenBank/DDBJ databases">
        <authorList>
            <person name="Sun Q."/>
            <person name="Kim S."/>
        </authorList>
    </citation>
    <scope>NUCLEOTIDE SEQUENCE</scope>
    <source>
        <strain evidence="7">KCTC 22164</strain>
    </source>
</reference>
<name>A0A918JGZ9_9ALTE</name>
<dbReference type="InterPro" id="IPR004837">
    <property type="entry name" value="NaCa_Exmemb"/>
</dbReference>
<dbReference type="GO" id="GO:0006874">
    <property type="term" value="P:intracellular calcium ion homeostasis"/>
    <property type="evidence" value="ECO:0007669"/>
    <property type="project" value="TreeGrafter"/>
</dbReference>
<feature type="transmembrane region" description="Helical" evidence="5">
    <location>
        <begin position="324"/>
        <end position="342"/>
    </location>
</feature>
<comment type="subcellular location">
    <subcellularLocation>
        <location evidence="1">Membrane</location>
        <topology evidence="1">Multi-pass membrane protein</topology>
    </subcellularLocation>
</comment>
<feature type="domain" description="Sodium/calcium exchanger membrane region" evidence="6">
    <location>
        <begin position="12"/>
        <end position="151"/>
    </location>
</feature>
<dbReference type="GO" id="GO:0005262">
    <property type="term" value="F:calcium channel activity"/>
    <property type="evidence" value="ECO:0007669"/>
    <property type="project" value="TreeGrafter"/>
</dbReference>
<feature type="transmembrane region" description="Helical" evidence="5">
    <location>
        <begin position="111"/>
        <end position="133"/>
    </location>
</feature>
<dbReference type="InterPro" id="IPR004481">
    <property type="entry name" value="K/Na/Ca-exchanger"/>
</dbReference>
<dbReference type="GO" id="GO:0005886">
    <property type="term" value="C:plasma membrane"/>
    <property type="evidence" value="ECO:0007669"/>
    <property type="project" value="TreeGrafter"/>
</dbReference>
<comment type="caution">
    <text evidence="7">The sequence shown here is derived from an EMBL/GenBank/DDBJ whole genome shotgun (WGS) entry which is preliminary data.</text>
</comment>
<feature type="transmembrane region" description="Helical" evidence="5">
    <location>
        <begin position="139"/>
        <end position="158"/>
    </location>
</feature>
<proteinExistence type="predicted"/>
<dbReference type="GO" id="GO:0008273">
    <property type="term" value="F:calcium, potassium:sodium antiporter activity"/>
    <property type="evidence" value="ECO:0007669"/>
    <property type="project" value="TreeGrafter"/>
</dbReference>
<feature type="transmembrane region" description="Helical" evidence="5">
    <location>
        <begin position="193"/>
        <end position="211"/>
    </location>
</feature>
<keyword evidence="2 5" id="KW-0812">Transmembrane</keyword>
<dbReference type="EMBL" id="BMXP01000002">
    <property type="protein sequence ID" value="GGW79638.1"/>
    <property type="molecule type" value="Genomic_DNA"/>
</dbReference>
<evidence type="ECO:0000256" key="3">
    <source>
        <dbReference type="ARBA" id="ARBA00022989"/>
    </source>
</evidence>
<dbReference type="Gene3D" id="1.20.1420.30">
    <property type="entry name" value="NCX, central ion-binding region"/>
    <property type="match status" value="2"/>
</dbReference>
<organism evidence="7 8">
    <name type="scientific">Alteromonas halophila</name>
    <dbReference type="NCBI Taxonomy" id="516698"/>
    <lineage>
        <taxon>Bacteria</taxon>
        <taxon>Pseudomonadati</taxon>
        <taxon>Pseudomonadota</taxon>
        <taxon>Gammaproteobacteria</taxon>
        <taxon>Alteromonadales</taxon>
        <taxon>Alteromonadaceae</taxon>
        <taxon>Alteromonas/Salinimonas group</taxon>
        <taxon>Alteromonas</taxon>
    </lineage>
</organism>
<evidence type="ECO:0000256" key="5">
    <source>
        <dbReference type="SAM" id="Phobius"/>
    </source>
</evidence>
<feature type="transmembrane region" description="Helical" evidence="5">
    <location>
        <begin position="46"/>
        <end position="70"/>
    </location>
</feature>
<keyword evidence="4 5" id="KW-0472">Membrane</keyword>
<reference evidence="7" key="1">
    <citation type="journal article" date="2014" name="Int. J. Syst. Evol. Microbiol.">
        <title>Complete genome sequence of Corynebacterium casei LMG S-19264T (=DSM 44701T), isolated from a smear-ripened cheese.</title>
        <authorList>
            <consortium name="US DOE Joint Genome Institute (JGI-PGF)"/>
            <person name="Walter F."/>
            <person name="Albersmeier A."/>
            <person name="Kalinowski J."/>
            <person name="Ruckert C."/>
        </authorList>
    </citation>
    <scope>NUCLEOTIDE SEQUENCE</scope>
    <source>
        <strain evidence="7">KCTC 22164</strain>
    </source>
</reference>
<evidence type="ECO:0000259" key="6">
    <source>
        <dbReference type="Pfam" id="PF01699"/>
    </source>
</evidence>
<evidence type="ECO:0000313" key="8">
    <source>
        <dbReference type="Proteomes" id="UP000631300"/>
    </source>
</evidence>
<feature type="transmembrane region" description="Helical" evidence="5">
    <location>
        <begin position="76"/>
        <end position="99"/>
    </location>
</feature>
<evidence type="ECO:0000313" key="7">
    <source>
        <dbReference type="EMBL" id="GGW79638.1"/>
    </source>
</evidence>
<evidence type="ECO:0000256" key="2">
    <source>
        <dbReference type="ARBA" id="ARBA00022692"/>
    </source>
</evidence>
<feature type="transmembrane region" description="Helical" evidence="5">
    <location>
        <begin position="253"/>
        <end position="274"/>
    </location>
</feature>
<evidence type="ECO:0000256" key="4">
    <source>
        <dbReference type="ARBA" id="ARBA00023136"/>
    </source>
</evidence>